<reference evidence="1" key="2">
    <citation type="submission" date="2020-11" db="EMBL/GenBank/DDBJ databases">
        <authorList>
            <person name="McCartney M.A."/>
            <person name="Auch B."/>
            <person name="Kono T."/>
            <person name="Mallez S."/>
            <person name="Becker A."/>
            <person name="Gohl D.M."/>
            <person name="Silverstein K.A.T."/>
            <person name="Koren S."/>
            <person name="Bechman K.B."/>
            <person name="Herman A."/>
            <person name="Abrahante J.E."/>
            <person name="Garbe J."/>
        </authorList>
    </citation>
    <scope>NUCLEOTIDE SEQUENCE</scope>
    <source>
        <strain evidence="1">Duluth1</strain>
        <tissue evidence="1">Whole animal</tissue>
    </source>
</reference>
<reference evidence="1" key="1">
    <citation type="journal article" date="2019" name="bioRxiv">
        <title>The Genome of the Zebra Mussel, Dreissena polymorpha: A Resource for Invasive Species Research.</title>
        <authorList>
            <person name="McCartney M.A."/>
            <person name="Auch B."/>
            <person name="Kono T."/>
            <person name="Mallez S."/>
            <person name="Zhang Y."/>
            <person name="Obille A."/>
            <person name="Becker A."/>
            <person name="Abrahante J.E."/>
            <person name="Garbe J."/>
            <person name="Badalamenti J.P."/>
            <person name="Herman A."/>
            <person name="Mangelson H."/>
            <person name="Liachko I."/>
            <person name="Sullivan S."/>
            <person name="Sone E.D."/>
            <person name="Koren S."/>
            <person name="Silverstein K.A.T."/>
            <person name="Beckman K.B."/>
            <person name="Gohl D.M."/>
        </authorList>
    </citation>
    <scope>NUCLEOTIDE SEQUENCE</scope>
    <source>
        <strain evidence="1">Duluth1</strain>
        <tissue evidence="1">Whole animal</tissue>
    </source>
</reference>
<protein>
    <submittedName>
        <fullName evidence="1">Uncharacterized protein</fullName>
    </submittedName>
</protein>
<name>A0A9D4JAE2_DREPO</name>
<gene>
    <name evidence="1" type="ORF">DPMN_154470</name>
</gene>
<dbReference type="EMBL" id="JAIWYP010000007">
    <property type="protein sequence ID" value="KAH3800827.1"/>
    <property type="molecule type" value="Genomic_DNA"/>
</dbReference>
<sequence length="50" mass="5455">MPTEPTGSTGTTPRFFLRMARFRLSVLPIAARTSTGRVISGDNFHFGCVP</sequence>
<keyword evidence="2" id="KW-1185">Reference proteome</keyword>
<dbReference type="Proteomes" id="UP000828390">
    <property type="component" value="Unassembled WGS sequence"/>
</dbReference>
<evidence type="ECO:0000313" key="1">
    <source>
        <dbReference type="EMBL" id="KAH3800827.1"/>
    </source>
</evidence>
<organism evidence="1 2">
    <name type="scientific">Dreissena polymorpha</name>
    <name type="common">Zebra mussel</name>
    <name type="synonym">Mytilus polymorpha</name>
    <dbReference type="NCBI Taxonomy" id="45954"/>
    <lineage>
        <taxon>Eukaryota</taxon>
        <taxon>Metazoa</taxon>
        <taxon>Spiralia</taxon>
        <taxon>Lophotrochozoa</taxon>
        <taxon>Mollusca</taxon>
        <taxon>Bivalvia</taxon>
        <taxon>Autobranchia</taxon>
        <taxon>Heteroconchia</taxon>
        <taxon>Euheterodonta</taxon>
        <taxon>Imparidentia</taxon>
        <taxon>Neoheterodontei</taxon>
        <taxon>Myida</taxon>
        <taxon>Dreissenoidea</taxon>
        <taxon>Dreissenidae</taxon>
        <taxon>Dreissena</taxon>
    </lineage>
</organism>
<comment type="caution">
    <text evidence="1">The sequence shown here is derived from an EMBL/GenBank/DDBJ whole genome shotgun (WGS) entry which is preliminary data.</text>
</comment>
<dbReference type="AlphaFoldDB" id="A0A9D4JAE2"/>
<accession>A0A9D4JAE2</accession>
<evidence type="ECO:0000313" key="2">
    <source>
        <dbReference type="Proteomes" id="UP000828390"/>
    </source>
</evidence>
<proteinExistence type="predicted"/>